<dbReference type="Proteomes" id="UP000182690">
    <property type="component" value="Unassembled WGS sequence"/>
</dbReference>
<protein>
    <submittedName>
        <fullName evidence="2">Clp amino terminal domain-containing protein, pathogenicity island component</fullName>
    </submittedName>
</protein>
<dbReference type="Gene3D" id="3.30.530.20">
    <property type="match status" value="1"/>
</dbReference>
<dbReference type="AlphaFoldDB" id="A0A1H0YZ86"/>
<dbReference type="InterPro" id="IPR023393">
    <property type="entry name" value="START-like_dom_sf"/>
</dbReference>
<dbReference type="InterPro" id="IPR036628">
    <property type="entry name" value="Clp_N_dom_sf"/>
</dbReference>
<dbReference type="EMBL" id="FNKB01000001">
    <property type="protein sequence ID" value="SDQ20503.1"/>
    <property type="molecule type" value="Genomic_DNA"/>
</dbReference>
<feature type="region of interest" description="Disordered" evidence="1">
    <location>
        <begin position="208"/>
        <end position="233"/>
    </location>
</feature>
<dbReference type="SUPFAM" id="SSF55961">
    <property type="entry name" value="Bet v1-like"/>
    <property type="match status" value="1"/>
</dbReference>
<evidence type="ECO:0000313" key="2">
    <source>
        <dbReference type="EMBL" id="SDQ20503.1"/>
    </source>
</evidence>
<dbReference type="InterPro" id="IPR019587">
    <property type="entry name" value="Polyketide_cyclase/dehydratase"/>
</dbReference>
<dbReference type="Pfam" id="PF10604">
    <property type="entry name" value="Polyketide_cyc2"/>
    <property type="match status" value="1"/>
</dbReference>
<reference evidence="2 3" key="1">
    <citation type="submission" date="2016-10" db="EMBL/GenBank/DDBJ databases">
        <authorList>
            <person name="de Groot N.N."/>
        </authorList>
    </citation>
    <scope>NUCLEOTIDE SEQUENCE [LARGE SCALE GENOMIC DNA]</scope>
    <source>
        <strain evidence="2 3">DSM 22788</strain>
    </source>
</reference>
<accession>A0A1H0YZ86</accession>
<sequence>MSKFTRSADASHRLSLAAMEEASRVGLRTADIEHLLLALVIDRDRAGSVLRSHGLTLDATRAGIAAQHAAHLAVIGVSAQGPEAGRIVFHETDGYAWSDRAQRIFSSANRRGRSGDAVAVLRELLAEPSGFIEAVLTEVGASRAAIEGDLAALDDPAARAAAPAPPTGGAARRGTGPLAGTTEAFVPAPLAEVWALLSDPARMPEWQPSVASVSAHPEPAAGGSAEPGASDERGTIWSARATTTRPDGSELRVGEAFRRLRIELLLHDPERRITWRLAFPDARQANTRAFDIRLAPEADGTRLRIDFAWERPADGVRRGGVLGPLLGVLLRPAHRLLVWVQLSQLVSSISRVFR</sequence>
<evidence type="ECO:0000313" key="3">
    <source>
        <dbReference type="Proteomes" id="UP000182690"/>
    </source>
</evidence>
<organism evidence="2 3">
    <name type="scientific">Leucobacter chromiiresistens</name>
    <dbReference type="NCBI Taxonomy" id="1079994"/>
    <lineage>
        <taxon>Bacteria</taxon>
        <taxon>Bacillati</taxon>
        <taxon>Actinomycetota</taxon>
        <taxon>Actinomycetes</taxon>
        <taxon>Micrococcales</taxon>
        <taxon>Microbacteriaceae</taxon>
        <taxon>Leucobacter</taxon>
    </lineage>
</organism>
<gene>
    <name evidence="2" type="ORF">SAMN04488565_1316</name>
</gene>
<feature type="compositionally biased region" description="Low complexity" evidence="1">
    <location>
        <begin position="214"/>
        <end position="228"/>
    </location>
</feature>
<dbReference type="STRING" id="1079994.SAMN04488565_1316"/>
<name>A0A1H0YZ86_9MICO</name>
<proteinExistence type="predicted"/>
<dbReference type="RefSeq" id="WP_074690034.1">
    <property type="nucleotide sequence ID" value="NZ_FNKB01000001.1"/>
</dbReference>
<dbReference type="OrthoDB" id="3428089at2"/>
<evidence type="ECO:0000256" key="1">
    <source>
        <dbReference type="SAM" id="MobiDB-lite"/>
    </source>
</evidence>
<dbReference type="eggNOG" id="COG3832">
    <property type="taxonomic scope" value="Bacteria"/>
</dbReference>
<dbReference type="CDD" id="cd07814">
    <property type="entry name" value="SRPBCC_CalC_Aha1-like"/>
    <property type="match status" value="1"/>
</dbReference>
<dbReference type="Gene3D" id="1.10.1780.10">
    <property type="entry name" value="Clp, N-terminal domain"/>
    <property type="match status" value="1"/>
</dbReference>